<comment type="subcellular location">
    <subcellularLocation>
        <location evidence="2">Cell membrane</location>
        <topology evidence="2">Single-pass type II membrane protein</topology>
    </subcellularLocation>
</comment>
<dbReference type="GO" id="GO:0005576">
    <property type="term" value="C:extracellular region"/>
    <property type="evidence" value="ECO:0007669"/>
    <property type="project" value="TreeGrafter"/>
</dbReference>
<evidence type="ECO:0000256" key="6">
    <source>
        <dbReference type="ARBA" id="ARBA00022801"/>
    </source>
</evidence>
<evidence type="ECO:0000256" key="3">
    <source>
        <dbReference type="ARBA" id="ARBA00008773"/>
    </source>
</evidence>
<sequence length="394" mass="42176">MNRQGDYGAGAGAGGGGYAYGEKSSAAAKSNRKWWWIGGGVILLIAVIAVIAGVVVSRNNSKSGGNGGLAGVVNGDKNDPSKFTKDPRFHQSFWGMCYTPLDSQYPACGDTLDSVIEDIQIFSQLTKRLRLYGSDCNIAEYVLHAINVTKVDMTVWLTAWLPQPADDPDGSTYQRQVKNVQDAIRKWGVDHIEGVAVGNEYLLNGGSEASLIQHMADMRTALAGMNLSKTVPVGTGDAGSKITETLAAGSDFIQANNHPWFGGVPVEQSGGWVWDYTANNEPATAKQAPNNPKLYVAEVGWPSGANETRFMTEGAGGVAVAGVPNVQILLDTYVCQANTNLTNSDATFDGYMWFEGLAEPWKDALYGGVEAYWGLFDKNKKLLDGLTIPDCTSP</sequence>
<feature type="region of interest" description="Disordered" evidence="15">
    <location>
        <begin position="61"/>
        <end position="81"/>
    </location>
</feature>
<dbReference type="FunCoup" id="A0A316VVV6">
    <property type="interactions" value="25"/>
</dbReference>
<comment type="similarity">
    <text evidence="3">Belongs to the glycosyl hydrolase 17 family.</text>
</comment>
<accession>A0A316VVV6</accession>
<protein>
    <recommendedName>
        <fullName evidence="4">glucan endo-1,3-beta-D-glucosidase</fullName>
        <ecNumber evidence="4">3.2.1.39</ecNumber>
    </recommendedName>
    <alternativeName>
        <fullName evidence="14">Endo-1,3-beta-glucanase btgC</fullName>
    </alternativeName>
    <alternativeName>
        <fullName evidence="13">Laminarinase btgC</fullName>
    </alternativeName>
</protein>
<dbReference type="SUPFAM" id="SSF51445">
    <property type="entry name" value="(Trans)glycosidases"/>
    <property type="match status" value="1"/>
</dbReference>
<proteinExistence type="inferred from homology"/>
<keyword evidence="10" id="KW-0961">Cell wall biogenesis/degradation</keyword>
<keyword evidence="6 17" id="KW-0378">Hydrolase</keyword>
<evidence type="ECO:0000256" key="11">
    <source>
        <dbReference type="ARBA" id="ARBA00023326"/>
    </source>
</evidence>
<dbReference type="AlphaFoldDB" id="A0A316VVV6"/>
<dbReference type="EC" id="3.2.1.39" evidence="4"/>
<comment type="catalytic activity">
    <reaction evidence="1">
        <text>Hydrolysis of (1-&gt;3)-beta-D-glucosidic linkages in (1-&gt;3)-beta-D-glucans.</text>
        <dbReference type="EC" id="3.2.1.39"/>
    </reaction>
</comment>
<evidence type="ECO:0000256" key="2">
    <source>
        <dbReference type="ARBA" id="ARBA00004401"/>
    </source>
</evidence>
<dbReference type="GO" id="GO:0005886">
    <property type="term" value="C:plasma membrane"/>
    <property type="evidence" value="ECO:0007669"/>
    <property type="project" value="UniProtKB-SubCell"/>
</dbReference>
<evidence type="ECO:0000256" key="16">
    <source>
        <dbReference type="SAM" id="Phobius"/>
    </source>
</evidence>
<keyword evidence="5" id="KW-1003">Cell membrane</keyword>
<dbReference type="PANTHER" id="PTHR16631:SF17">
    <property type="entry name" value="GLUCAN ENDO-1,3-BETA-GLUCOSIDASE BTGC"/>
    <property type="match status" value="1"/>
</dbReference>
<dbReference type="InterPro" id="IPR050732">
    <property type="entry name" value="Beta-glucan_modifiers"/>
</dbReference>
<evidence type="ECO:0000256" key="10">
    <source>
        <dbReference type="ARBA" id="ARBA00023316"/>
    </source>
</evidence>
<evidence type="ECO:0000256" key="7">
    <source>
        <dbReference type="ARBA" id="ARBA00023136"/>
    </source>
</evidence>
<keyword evidence="18" id="KW-1185">Reference proteome</keyword>
<reference evidence="17 18" key="1">
    <citation type="journal article" date="2018" name="Mol. Biol. Evol.">
        <title>Broad Genomic Sampling Reveals a Smut Pathogenic Ancestry of the Fungal Clade Ustilaginomycotina.</title>
        <authorList>
            <person name="Kijpornyongpan T."/>
            <person name="Mondo S.J."/>
            <person name="Barry K."/>
            <person name="Sandor L."/>
            <person name="Lee J."/>
            <person name="Lipzen A."/>
            <person name="Pangilinan J."/>
            <person name="LaButti K."/>
            <person name="Hainaut M."/>
            <person name="Henrissat B."/>
            <person name="Grigoriev I.V."/>
            <person name="Spatafora J.W."/>
            <person name="Aime M.C."/>
        </authorList>
    </citation>
    <scope>NUCLEOTIDE SEQUENCE [LARGE SCALE GENOMIC DNA]</scope>
    <source>
        <strain evidence="17 18">MCA 4658</strain>
    </source>
</reference>
<dbReference type="GeneID" id="37033784"/>
<evidence type="ECO:0000256" key="8">
    <source>
        <dbReference type="ARBA" id="ARBA00023180"/>
    </source>
</evidence>
<keyword evidence="8" id="KW-0325">Glycoprotein</keyword>
<dbReference type="Gene3D" id="3.20.20.80">
    <property type="entry name" value="Glycosidases"/>
    <property type="match status" value="2"/>
</dbReference>
<evidence type="ECO:0000256" key="5">
    <source>
        <dbReference type="ARBA" id="ARBA00022475"/>
    </source>
</evidence>
<organism evidence="17 18">
    <name type="scientific">Ceraceosorus guamensis</name>
    <dbReference type="NCBI Taxonomy" id="1522189"/>
    <lineage>
        <taxon>Eukaryota</taxon>
        <taxon>Fungi</taxon>
        <taxon>Dikarya</taxon>
        <taxon>Basidiomycota</taxon>
        <taxon>Ustilaginomycotina</taxon>
        <taxon>Exobasidiomycetes</taxon>
        <taxon>Ceraceosorales</taxon>
        <taxon>Ceraceosoraceae</taxon>
        <taxon>Ceraceosorus</taxon>
    </lineage>
</organism>
<keyword evidence="7 16" id="KW-0472">Membrane</keyword>
<dbReference type="EMBL" id="KZ819391">
    <property type="protein sequence ID" value="PWN41582.1"/>
    <property type="molecule type" value="Genomic_DNA"/>
</dbReference>
<evidence type="ECO:0000256" key="12">
    <source>
        <dbReference type="ARBA" id="ARBA00037649"/>
    </source>
</evidence>
<dbReference type="PANTHER" id="PTHR16631">
    <property type="entry name" value="GLUCAN 1,3-BETA-GLUCOSIDASE"/>
    <property type="match status" value="1"/>
</dbReference>
<evidence type="ECO:0000256" key="4">
    <source>
        <dbReference type="ARBA" id="ARBA00012780"/>
    </source>
</evidence>
<dbReference type="RefSeq" id="XP_025368742.1">
    <property type="nucleotide sequence ID" value="XM_025511914.1"/>
</dbReference>
<dbReference type="Proteomes" id="UP000245783">
    <property type="component" value="Unassembled WGS sequence"/>
</dbReference>
<dbReference type="GO" id="GO:0042973">
    <property type="term" value="F:glucan endo-1,3-beta-D-glucosidase activity"/>
    <property type="evidence" value="ECO:0007669"/>
    <property type="project" value="UniProtKB-EC"/>
</dbReference>
<evidence type="ECO:0000256" key="15">
    <source>
        <dbReference type="SAM" id="MobiDB-lite"/>
    </source>
</evidence>
<comment type="function">
    <text evidence="12">Glucanases play a role in cell expansion during growth, in cell-cell fusion during mating, and in spore release during sporulation. This enzyme may be involved in beta-glucan degradation. Active on laminarin and lichenan.</text>
</comment>
<evidence type="ECO:0000313" key="18">
    <source>
        <dbReference type="Proteomes" id="UP000245783"/>
    </source>
</evidence>
<dbReference type="InParanoid" id="A0A316VVV6"/>
<keyword evidence="11" id="KW-0624">Polysaccharide degradation</keyword>
<evidence type="ECO:0000256" key="1">
    <source>
        <dbReference type="ARBA" id="ARBA00000382"/>
    </source>
</evidence>
<keyword evidence="16" id="KW-1133">Transmembrane helix</keyword>
<dbReference type="GO" id="GO:0009986">
    <property type="term" value="C:cell surface"/>
    <property type="evidence" value="ECO:0007669"/>
    <property type="project" value="TreeGrafter"/>
</dbReference>
<evidence type="ECO:0000313" key="17">
    <source>
        <dbReference type="EMBL" id="PWN41582.1"/>
    </source>
</evidence>
<dbReference type="InterPro" id="IPR017853">
    <property type="entry name" value="GH"/>
</dbReference>
<evidence type="ECO:0000256" key="14">
    <source>
        <dbReference type="ARBA" id="ARBA00043078"/>
    </source>
</evidence>
<evidence type="ECO:0000256" key="9">
    <source>
        <dbReference type="ARBA" id="ARBA00023277"/>
    </source>
</evidence>
<dbReference type="OrthoDB" id="68336at2759"/>
<dbReference type="GO" id="GO:0000272">
    <property type="term" value="P:polysaccharide catabolic process"/>
    <property type="evidence" value="ECO:0007669"/>
    <property type="project" value="UniProtKB-KW"/>
</dbReference>
<keyword evidence="16" id="KW-0812">Transmembrane</keyword>
<name>A0A316VVV6_9BASI</name>
<dbReference type="GO" id="GO:0071555">
    <property type="term" value="P:cell wall organization"/>
    <property type="evidence" value="ECO:0007669"/>
    <property type="project" value="UniProtKB-KW"/>
</dbReference>
<feature type="transmembrane region" description="Helical" evidence="16">
    <location>
        <begin position="34"/>
        <end position="56"/>
    </location>
</feature>
<dbReference type="GO" id="GO:0009277">
    <property type="term" value="C:fungal-type cell wall"/>
    <property type="evidence" value="ECO:0007669"/>
    <property type="project" value="TreeGrafter"/>
</dbReference>
<keyword evidence="9" id="KW-0119">Carbohydrate metabolism</keyword>
<gene>
    <name evidence="17" type="ORF">IE81DRAFT_291639</name>
</gene>
<evidence type="ECO:0000256" key="13">
    <source>
        <dbReference type="ARBA" id="ARBA00042373"/>
    </source>
</evidence>
<dbReference type="STRING" id="1522189.A0A316VVV6"/>